<reference evidence="6 7" key="1">
    <citation type="journal article" date="2017" name="PLoS Biol.">
        <title>The sea cucumber genome provides insights into morphological evolution and visceral regeneration.</title>
        <authorList>
            <person name="Zhang X."/>
            <person name="Sun L."/>
            <person name="Yuan J."/>
            <person name="Sun Y."/>
            <person name="Gao Y."/>
            <person name="Zhang L."/>
            <person name="Li S."/>
            <person name="Dai H."/>
            <person name="Hamel J.F."/>
            <person name="Liu C."/>
            <person name="Yu Y."/>
            <person name="Liu S."/>
            <person name="Lin W."/>
            <person name="Guo K."/>
            <person name="Jin S."/>
            <person name="Xu P."/>
            <person name="Storey K.B."/>
            <person name="Huan P."/>
            <person name="Zhang T."/>
            <person name="Zhou Y."/>
            <person name="Zhang J."/>
            <person name="Lin C."/>
            <person name="Li X."/>
            <person name="Xing L."/>
            <person name="Huo D."/>
            <person name="Sun M."/>
            <person name="Wang L."/>
            <person name="Mercier A."/>
            <person name="Li F."/>
            <person name="Yang H."/>
            <person name="Xiang J."/>
        </authorList>
    </citation>
    <scope>NUCLEOTIDE SEQUENCE [LARGE SCALE GENOMIC DNA]</scope>
    <source>
        <strain evidence="6">Shaxun</strain>
        <tissue evidence="6">Muscle</tissue>
    </source>
</reference>
<dbReference type="STRING" id="307972.A0A2G8L506"/>
<dbReference type="GO" id="GO:0008270">
    <property type="term" value="F:zinc ion binding"/>
    <property type="evidence" value="ECO:0007669"/>
    <property type="project" value="UniProtKB-KW"/>
</dbReference>
<dbReference type="AlphaFoldDB" id="A0A2G8L506"/>
<sequence length="557" mass="62829">MASNDTTLASASSATLRKIEEDYFQCSICLEGMEDPKLLPCLHRFCAECLKAVIQKTKKFKCPLCKTEHVKPAKGVDGFKTDFAMKNILEDIQKSVETLELEKKQILAGGDNTPKPPNCQEHKDNPSNYCCVSCGNIAVCNHCGTVGTHSRHNCQKIEDLCRAEVDKLIEAIAKLLQYKDKVQHISLQETREKEDIYTSSFVVIEKESIKLRYDYIWTRAKCVLESNNDWSKIQLTPKILSESEKLIRDISSSAHEIHSRDVSAGRIYVTQQTGCIDILATRFKSDWEINGIASCRKGVVVATGKASQDTSHISVFDIKGIIIQQRTIKRKKTFRFIPKRYCASLTALKVATVCIPDEVGVYNVPDGSYKRRNIGENCSQWDGNKYVMCVATDPDKGHIFVGSNSNRALFVFDERLNFIHVVSLPDLIKWPRDLSVQGDLIFVCDFSGKRAFAVQTLQQPRVVYEFRKPSFGLANLAPFRICVDENMFIYIIWEVVSTDEGQLVVAQYVQQGGELINQMLVNKDARSITTLKTTKGEKLLLAARTENKVFVHDLVRG</sequence>
<dbReference type="SMART" id="SM00184">
    <property type="entry name" value="RING"/>
    <property type="match status" value="1"/>
</dbReference>
<dbReference type="InterPro" id="IPR001841">
    <property type="entry name" value="Znf_RING"/>
</dbReference>
<keyword evidence="1" id="KW-0479">Metal-binding</keyword>
<dbReference type="Gene3D" id="3.30.160.60">
    <property type="entry name" value="Classic Zinc Finger"/>
    <property type="match status" value="1"/>
</dbReference>
<dbReference type="SUPFAM" id="SSF57850">
    <property type="entry name" value="RING/U-box"/>
    <property type="match status" value="1"/>
</dbReference>
<keyword evidence="3" id="KW-0862">Zinc</keyword>
<dbReference type="PROSITE" id="PS00518">
    <property type="entry name" value="ZF_RING_1"/>
    <property type="match status" value="1"/>
</dbReference>
<keyword evidence="7" id="KW-1185">Reference proteome</keyword>
<protein>
    <submittedName>
        <fullName evidence="6">Putative tripartite motif-containing protein 3-like isoform X2</fullName>
    </submittedName>
</protein>
<dbReference type="InterPro" id="IPR011042">
    <property type="entry name" value="6-blade_b-propeller_TolB-like"/>
</dbReference>
<accession>A0A2G8L506</accession>
<dbReference type="EMBL" id="MRZV01000219">
    <property type="protein sequence ID" value="PIK55344.1"/>
    <property type="molecule type" value="Genomic_DNA"/>
</dbReference>
<dbReference type="InterPro" id="IPR013083">
    <property type="entry name" value="Znf_RING/FYVE/PHD"/>
</dbReference>
<evidence type="ECO:0000313" key="6">
    <source>
        <dbReference type="EMBL" id="PIK55344.1"/>
    </source>
</evidence>
<evidence type="ECO:0000256" key="4">
    <source>
        <dbReference type="PROSITE-ProRule" id="PRU00175"/>
    </source>
</evidence>
<evidence type="ECO:0000256" key="2">
    <source>
        <dbReference type="ARBA" id="ARBA00022771"/>
    </source>
</evidence>
<evidence type="ECO:0000256" key="1">
    <source>
        <dbReference type="ARBA" id="ARBA00022723"/>
    </source>
</evidence>
<dbReference type="PROSITE" id="PS50089">
    <property type="entry name" value="ZF_RING_2"/>
    <property type="match status" value="1"/>
</dbReference>
<dbReference type="SUPFAM" id="SSF101908">
    <property type="entry name" value="Putative isomerase YbhE"/>
    <property type="match status" value="1"/>
</dbReference>
<dbReference type="SUPFAM" id="SSF57845">
    <property type="entry name" value="B-box zinc-binding domain"/>
    <property type="match status" value="1"/>
</dbReference>
<dbReference type="OrthoDB" id="342730at2759"/>
<dbReference type="CDD" id="cd16584">
    <property type="entry name" value="RING-HC_TRIM56_C-V"/>
    <property type="match status" value="1"/>
</dbReference>
<evidence type="ECO:0000313" key="7">
    <source>
        <dbReference type="Proteomes" id="UP000230750"/>
    </source>
</evidence>
<dbReference type="Gene3D" id="3.30.40.10">
    <property type="entry name" value="Zinc/RING finger domain, C3HC4 (zinc finger)"/>
    <property type="match status" value="1"/>
</dbReference>
<dbReference type="PANTHER" id="PTHR25462:SF296">
    <property type="entry name" value="MEIOTIC P26, ISOFORM F"/>
    <property type="match status" value="1"/>
</dbReference>
<evidence type="ECO:0000259" key="5">
    <source>
        <dbReference type="PROSITE" id="PS50089"/>
    </source>
</evidence>
<keyword evidence="2 4" id="KW-0863">Zinc-finger</keyword>
<dbReference type="InterPro" id="IPR018957">
    <property type="entry name" value="Znf_C3HC4_RING-type"/>
</dbReference>
<feature type="domain" description="RING-type" evidence="5">
    <location>
        <begin position="26"/>
        <end position="66"/>
    </location>
</feature>
<proteinExistence type="predicted"/>
<name>A0A2G8L506_STIJA</name>
<dbReference type="InterPro" id="IPR017907">
    <property type="entry name" value="Znf_RING_CS"/>
</dbReference>
<comment type="caution">
    <text evidence="6">The sequence shown here is derived from an EMBL/GenBank/DDBJ whole genome shotgun (WGS) entry which is preliminary data.</text>
</comment>
<dbReference type="InterPro" id="IPR047153">
    <property type="entry name" value="TRIM45/56/19-like"/>
</dbReference>
<dbReference type="Pfam" id="PF00097">
    <property type="entry name" value="zf-C3HC4"/>
    <property type="match status" value="1"/>
</dbReference>
<gene>
    <name evidence="6" type="ORF">BSL78_07768</name>
</gene>
<dbReference type="Gene3D" id="2.120.10.30">
    <property type="entry name" value="TolB, C-terminal domain"/>
    <property type="match status" value="1"/>
</dbReference>
<evidence type="ECO:0000256" key="3">
    <source>
        <dbReference type="ARBA" id="ARBA00022833"/>
    </source>
</evidence>
<dbReference type="Proteomes" id="UP000230750">
    <property type="component" value="Unassembled WGS sequence"/>
</dbReference>
<organism evidence="6 7">
    <name type="scientific">Stichopus japonicus</name>
    <name type="common">Sea cucumber</name>
    <dbReference type="NCBI Taxonomy" id="307972"/>
    <lineage>
        <taxon>Eukaryota</taxon>
        <taxon>Metazoa</taxon>
        <taxon>Echinodermata</taxon>
        <taxon>Eleutherozoa</taxon>
        <taxon>Echinozoa</taxon>
        <taxon>Holothuroidea</taxon>
        <taxon>Aspidochirotacea</taxon>
        <taxon>Aspidochirotida</taxon>
        <taxon>Stichopodidae</taxon>
        <taxon>Apostichopus</taxon>
    </lineage>
</organism>
<dbReference type="CDD" id="cd19756">
    <property type="entry name" value="Bbox2"/>
    <property type="match status" value="1"/>
</dbReference>
<dbReference type="PANTHER" id="PTHR25462">
    <property type="entry name" value="BONUS, ISOFORM C-RELATED"/>
    <property type="match status" value="1"/>
</dbReference>